<organism evidence="2">
    <name type="scientific">uncultured Microbacterium sp</name>
    <dbReference type="NCBI Taxonomy" id="191216"/>
    <lineage>
        <taxon>Bacteria</taxon>
        <taxon>Bacillati</taxon>
        <taxon>Actinomycetota</taxon>
        <taxon>Actinomycetes</taxon>
        <taxon>Micrococcales</taxon>
        <taxon>Microbacteriaceae</taxon>
        <taxon>Microbacterium</taxon>
        <taxon>environmental samples</taxon>
    </lineage>
</organism>
<protein>
    <submittedName>
        <fullName evidence="2">Uncharacterized protein</fullName>
    </submittedName>
</protein>
<evidence type="ECO:0000313" key="2">
    <source>
        <dbReference type="EMBL" id="SBS74253.1"/>
    </source>
</evidence>
<name>A0A1Y5P6G5_9MICO</name>
<reference evidence="2" key="1">
    <citation type="submission" date="2016-03" db="EMBL/GenBank/DDBJ databases">
        <authorList>
            <person name="Ploux O."/>
        </authorList>
    </citation>
    <scope>NUCLEOTIDE SEQUENCE</scope>
    <source>
        <strain evidence="2">UC1</strain>
    </source>
</reference>
<dbReference type="EMBL" id="FLQR01000010">
    <property type="protein sequence ID" value="SBS74253.1"/>
    <property type="molecule type" value="Genomic_DNA"/>
</dbReference>
<feature type="region of interest" description="Disordered" evidence="1">
    <location>
        <begin position="468"/>
        <end position="517"/>
    </location>
</feature>
<sequence>MHGHPPALGVLEVGGRLTRRGGDRVGDRVAECRVESVDLGIRQRRGQRVGRHLRDVEDLVGVRVADAGDHRLVAEDALDLRPPPRQQAREHVAGEGLVERVGAEAGDAGDVLRVAGRVHGQRFLRAGLGEVEARAVVEADPQRDGRLAGADERGRQLVVPPQPSGLGEVEDEVDAGIRREVDELAVPRGTRDGRAAQRVDRRVVGLQSRDVRDGDLRDGQARHALAEVVDEALHFRHLRHAVILPRPADLGSVPEHVPLLGFAVVAGEEPRDPAVVAAAGAVGEGRADEPLVPEAEGAGGPRRGGVADDGPPLDAREAEAVGREPPVDDGPARLGEEALLAVGGGHPVADLGVAAPEVVQAHHPGQGAVQPDRPGRLRAGLPPLRALGHEADGVLALVRLGHRRVPLDVAVLAGPEDGVDVGIGRRGEYESRRGQRHRFHPVTLSTTHAPQLRLDGFAVVVSRPCPPHRRSCCTSARRDTVPSRPPARTRAEPRDPLACHNSASAATGPDERPESAL</sequence>
<proteinExistence type="predicted"/>
<evidence type="ECO:0000256" key="1">
    <source>
        <dbReference type="SAM" id="MobiDB-lite"/>
    </source>
</evidence>
<accession>A0A1Y5P6G5</accession>
<gene>
    <name evidence="2" type="ORF">MIPYR_60026</name>
</gene>
<dbReference type="AlphaFoldDB" id="A0A1Y5P6G5"/>
<feature type="region of interest" description="Disordered" evidence="1">
    <location>
        <begin position="286"/>
        <end position="314"/>
    </location>
</feature>